<organism evidence="4 5">
    <name type="scientific">Paenibacillus roseopurpureus</name>
    <dbReference type="NCBI Taxonomy" id="2918901"/>
    <lineage>
        <taxon>Bacteria</taxon>
        <taxon>Bacillati</taxon>
        <taxon>Bacillota</taxon>
        <taxon>Bacilli</taxon>
        <taxon>Bacillales</taxon>
        <taxon>Paenibacillaceae</taxon>
        <taxon>Paenibacillus</taxon>
    </lineage>
</organism>
<dbReference type="InterPro" id="IPR004995">
    <property type="entry name" value="Spore_Ger"/>
</dbReference>
<gene>
    <name evidence="4" type="ORF">MJB10_04405</name>
</gene>
<sequence>MFWKKLKIGHHFEKPEPQNTVLTIDSIRQILANMDDAEIIERRTNNDQMVMLLYIRTLIDQERLNESVMEPLLHCDLEEINECIATTKVSRIVTMEEGQQKLLTGSILLYEPMKNQWWAALLPNPLTRAIETSETETIMFGPKDSFSEQIDQNVTMIRRRLPSTSLKSERFSVGSVSKTEVVMMYLEGVTNPEFISIARSKLSTIDFDVFLDSSHVAAFMEDHYHSIFPQFQQSDRPDLCAFTLSMGKITFLVANTPFALTAPITFFHLFQSPEDYINRWLVASFLRLLRYVSYVLSLILVPIYVALATHHYQMLPMQVLFVLLESRTKLPFTPFWEAFLMLITLEIIKEASLRMPTKSGQVLGVIGGIVVGQASVEAGFASKILIILVGVTAIASFLVPNYLVTKSNTLLQFAFLFLANYIGMLGIVFGIIVILVHLNSITSLKQPYFAPLAHLYWRDWLDLFIRGPFHWMKERPEYLHTLQKWRTSQRRK</sequence>
<dbReference type="EMBL" id="CP130319">
    <property type="protein sequence ID" value="WNR45383.1"/>
    <property type="molecule type" value="Genomic_DNA"/>
</dbReference>
<evidence type="ECO:0000256" key="1">
    <source>
        <dbReference type="ARBA" id="ARBA00005278"/>
    </source>
</evidence>
<keyword evidence="3" id="KW-0812">Transmembrane</keyword>
<dbReference type="KEGG" id="proo:MJB10_04405"/>
<dbReference type="PIRSF" id="PIRSF005690">
    <property type="entry name" value="GerBA"/>
    <property type="match status" value="1"/>
</dbReference>
<evidence type="ECO:0000313" key="5">
    <source>
        <dbReference type="Proteomes" id="UP001304650"/>
    </source>
</evidence>
<evidence type="ECO:0000256" key="2">
    <source>
        <dbReference type="ARBA" id="ARBA00023136"/>
    </source>
</evidence>
<keyword evidence="2 3" id="KW-0472">Membrane</keyword>
<keyword evidence="3" id="KW-1133">Transmembrane helix</keyword>
<dbReference type="AlphaFoldDB" id="A0AA96LQH2"/>
<reference evidence="4" key="1">
    <citation type="submission" date="2022-02" db="EMBL/GenBank/DDBJ databases">
        <title>Paenibacillus sp. MBLB1832 Whole Genome Shotgun Sequencing.</title>
        <authorList>
            <person name="Hwang C.Y."/>
            <person name="Cho E.-S."/>
            <person name="Seo M.-J."/>
        </authorList>
    </citation>
    <scope>NUCLEOTIDE SEQUENCE</scope>
    <source>
        <strain evidence="4">MBLB1832</strain>
    </source>
</reference>
<name>A0AA96LQH2_9BACL</name>
<dbReference type="GO" id="GO:0009847">
    <property type="term" value="P:spore germination"/>
    <property type="evidence" value="ECO:0007669"/>
    <property type="project" value="InterPro"/>
</dbReference>
<feature type="transmembrane region" description="Helical" evidence="3">
    <location>
        <begin position="291"/>
        <end position="312"/>
    </location>
</feature>
<feature type="transmembrane region" description="Helical" evidence="3">
    <location>
        <begin position="249"/>
        <end position="270"/>
    </location>
</feature>
<dbReference type="RefSeq" id="WP_314802086.1">
    <property type="nucleotide sequence ID" value="NZ_CP130319.1"/>
</dbReference>
<protein>
    <submittedName>
        <fullName evidence="4">Spore germination protein</fullName>
    </submittedName>
</protein>
<dbReference type="Pfam" id="PF03323">
    <property type="entry name" value="GerA"/>
    <property type="match status" value="1"/>
</dbReference>
<dbReference type="InterPro" id="IPR050768">
    <property type="entry name" value="UPF0353/GerABKA_families"/>
</dbReference>
<dbReference type="Proteomes" id="UP001304650">
    <property type="component" value="Chromosome"/>
</dbReference>
<dbReference type="PANTHER" id="PTHR22550:SF5">
    <property type="entry name" value="LEUCINE ZIPPER PROTEIN 4"/>
    <property type="match status" value="1"/>
</dbReference>
<evidence type="ECO:0000313" key="4">
    <source>
        <dbReference type="EMBL" id="WNR45383.1"/>
    </source>
</evidence>
<feature type="transmembrane region" description="Helical" evidence="3">
    <location>
        <begin position="410"/>
        <end position="436"/>
    </location>
</feature>
<dbReference type="PANTHER" id="PTHR22550">
    <property type="entry name" value="SPORE GERMINATION PROTEIN"/>
    <property type="match status" value="1"/>
</dbReference>
<proteinExistence type="inferred from homology"/>
<accession>A0AA96LQH2</accession>
<feature type="transmembrane region" description="Helical" evidence="3">
    <location>
        <begin position="384"/>
        <end position="404"/>
    </location>
</feature>
<comment type="similarity">
    <text evidence="1">Belongs to the GerABKA family.</text>
</comment>
<keyword evidence="5" id="KW-1185">Reference proteome</keyword>
<dbReference type="GO" id="GO:0016020">
    <property type="term" value="C:membrane"/>
    <property type="evidence" value="ECO:0007669"/>
    <property type="project" value="InterPro"/>
</dbReference>
<evidence type="ECO:0000256" key="3">
    <source>
        <dbReference type="SAM" id="Phobius"/>
    </source>
</evidence>